<dbReference type="EMBL" id="JAUSVP010000002">
    <property type="protein sequence ID" value="MDQ0446344.1"/>
    <property type="molecule type" value="Genomic_DNA"/>
</dbReference>
<sequence length="263" mass="27673">MAARNRTRTAKVPPASGAPKPRTPKAQGAAAANARTPTGKPEVRIFVSYSHVDAAARAKLETHLAPLIRDGVSTWFDGRMDPGDALDAGISRALRQAHILVALLSPEYISSRYCQLEYNRAMTRRAKGLMRVVGVVVRPCGWKETTAAGFKLLPEDGRSVPEWRSADAAFLDVAQGLGKLVRTVRAEMAKGAVAPVKPAARSPGAKPSPKPKAPTAAPKAKAPAKVAGPKPGRPKATPGRKAASPSKPRDGAGGGRRPLSKVR</sequence>
<evidence type="ECO:0000256" key="1">
    <source>
        <dbReference type="SAM" id="MobiDB-lite"/>
    </source>
</evidence>
<feature type="region of interest" description="Disordered" evidence="1">
    <location>
        <begin position="192"/>
        <end position="263"/>
    </location>
</feature>
<accession>A0ABU0HVH8</accession>
<feature type="domain" description="TIR" evidence="2">
    <location>
        <begin position="41"/>
        <end position="188"/>
    </location>
</feature>
<dbReference type="Proteomes" id="UP001231124">
    <property type="component" value="Unassembled WGS sequence"/>
</dbReference>
<gene>
    <name evidence="3" type="ORF">QO012_000833</name>
</gene>
<evidence type="ECO:0000313" key="3">
    <source>
        <dbReference type="EMBL" id="MDQ0446344.1"/>
    </source>
</evidence>
<feature type="region of interest" description="Disordered" evidence="1">
    <location>
        <begin position="1"/>
        <end position="37"/>
    </location>
</feature>
<dbReference type="RefSeq" id="WP_238204433.1">
    <property type="nucleotide sequence ID" value="NZ_BPQE01000017.1"/>
</dbReference>
<dbReference type="InterPro" id="IPR000157">
    <property type="entry name" value="TIR_dom"/>
</dbReference>
<feature type="compositionally biased region" description="Low complexity" evidence="1">
    <location>
        <begin position="213"/>
        <end position="236"/>
    </location>
</feature>
<evidence type="ECO:0000313" key="4">
    <source>
        <dbReference type="Proteomes" id="UP001231124"/>
    </source>
</evidence>
<name>A0ABU0HVH8_9HYPH</name>
<dbReference type="Pfam" id="PF13676">
    <property type="entry name" value="TIR_2"/>
    <property type="match status" value="1"/>
</dbReference>
<organism evidence="3 4">
    <name type="scientific">Methylobacterium aerolatum</name>
    <dbReference type="NCBI Taxonomy" id="418708"/>
    <lineage>
        <taxon>Bacteria</taxon>
        <taxon>Pseudomonadati</taxon>
        <taxon>Pseudomonadota</taxon>
        <taxon>Alphaproteobacteria</taxon>
        <taxon>Hyphomicrobiales</taxon>
        <taxon>Methylobacteriaceae</taxon>
        <taxon>Methylobacterium</taxon>
    </lineage>
</organism>
<proteinExistence type="predicted"/>
<reference evidence="3 4" key="1">
    <citation type="submission" date="2023-07" db="EMBL/GenBank/DDBJ databases">
        <title>Genomic Encyclopedia of Type Strains, Phase IV (KMG-IV): sequencing the most valuable type-strain genomes for metagenomic binning, comparative biology and taxonomic classification.</title>
        <authorList>
            <person name="Goeker M."/>
        </authorList>
    </citation>
    <scope>NUCLEOTIDE SEQUENCE [LARGE SCALE GENOMIC DNA]</scope>
    <source>
        <strain evidence="3 4">DSM 19013</strain>
    </source>
</reference>
<dbReference type="Gene3D" id="3.40.50.10140">
    <property type="entry name" value="Toll/interleukin-1 receptor homology (TIR) domain"/>
    <property type="match status" value="1"/>
</dbReference>
<protein>
    <recommendedName>
        <fullName evidence="2">TIR domain-containing protein</fullName>
    </recommendedName>
</protein>
<dbReference type="InterPro" id="IPR035897">
    <property type="entry name" value="Toll_tir_struct_dom_sf"/>
</dbReference>
<dbReference type="SUPFAM" id="SSF52200">
    <property type="entry name" value="Toll/Interleukin receptor TIR domain"/>
    <property type="match status" value="1"/>
</dbReference>
<evidence type="ECO:0000259" key="2">
    <source>
        <dbReference type="PROSITE" id="PS50104"/>
    </source>
</evidence>
<dbReference type="PROSITE" id="PS50104">
    <property type="entry name" value="TIR"/>
    <property type="match status" value="1"/>
</dbReference>
<dbReference type="SMART" id="SM00255">
    <property type="entry name" value="TIR"/>
    <property type="match status" value="1"/>
</dbReference>
<keyword evidence="4" id="KW-1185">Reference proteome</keyword>
<comment type="caution">
    <text evidence="3">The sequence shown here is derived from an EMBL/GenBank/DDBJ whole genome shotgun (WGS) entry which is preliminary data.</text>
</comment>
<feature type="compositionally biased region" description="Low complexity" evidence="1">
    <location>
        <begin position="192"/>
        <end position="205"/>
    </location>
</feature>